<reference evidence="2" key="1">
    <citation type="submission" date="2016-10" db="EMBL/GenBank/DDBJ databases">
        <authorList>
            <person name="Jeantristanb JTB J.-T."/>
            <person name="Ricardo R."/>
        </authorList>
    </citation>
    <scope>NUCLEOTIDE SEQUENCE [LARGE SCALE GENOMIC DNA]</scope>
</reference>
<sequence>MIDLEEYLKRNEDVTDASHFPPIRPFFLPNAYLPRYRFYSRRFGDEDDLSAIQRSRYIKAATKKRKQQNLPIL</sequence>
<dbReference type="OrthoDB" id="10473240at2759"/>
<proteinExistence type="predicted"/>
<keyword evidence="2" id="KW-1185">Reference proteome</keyword>
<dbReference type="AlphaFoldDB" id="A0A2X0KI84"/>
<dbReference type="STRING" id="289078.A0A2X0KI84"/>
<gene>
    <name evidence="1" type="ORF">BZ3500_MVSOF-1268-A1-R1_CHR1-2G01351</name>
</gene>
<evidence type="ECO:0000313" key="2">
    <source>
        <dbReference type="Proteomes" id="UP000249723"/>
    </source>
</evidence>
<organism evidence="1 2">
    <name type="scientific">Microbotryum saponariae</name>
    <dbReference type="NCBI Taxonomy" id="289078"/>
    <lineage>
        <taxon>Eukaryota</taxon>
        <taxon>Fungi</taxon>
        <taxon>Dikarya</taxon>
        <taxon>Basidiomycota</taxon>
        <taxon>Pucciniomycotina</taxon>
        <taxon>Microbotryomycetes</taxon>
        <taxon>Microbotryales</taxon>
        <taxon>Microbotryaceae</taxon>
        <taxon>Microbotryum</taxon>
    </lineage>
</organism>
<name>A0A2X0KI84_9BASI</name>
<evidence type="ECO:0000313" key="1">
    <source>
        <dbReference type="EMBL" id="SCZ91348.1"/>
    </source>
</evidence>
<dbReference type="Proteomes" id="UP000249723">
    <property type="component" value="Unassembled WGS sequence"/>
</dbReference>
<dbReference type="EMBL" id="FMWP01000015">
    <property type="protein sequence ID" value="SCZ91348.1"/>
    <property type="molecule type" value="Genomic_DNA"/>
</dbReference>
<protein>
    <submittedName>
        <fullName evidence="1">BZ3500_MvSof-1268-A1-R1_Chr1-2g01351 protein</fullName>
    </submittedName>
</protein>
<accession>A0A2X0KI84</accession>